<dbReference type="InterPro" id="IPR030700">
    <property type="entry name" value="N-end_Aminoacyl_Trfase"/>
</dbReference>
<dbReference type="AlphaFoldDB" id="A0A1Y2I3R1"/>
<evidence type="ECO:0000256" key="6">
    <source>
        <dbReference type="SAM" id="MobiDB-lite"/>
    </source>
</evidence>
<comment type="caution">
    <text evidence="9">The sequence shown here is derived from an EMBL/GenBank/DDBJ whole genome shotgun (WGS) entry which is preliminary data.</text>
</comment>
<comment type="similarity">
    <text evidence="1 5">Belongs to the R-transferase family.</text>
</comment>
<accession>A0A1Y2I3R1</accession>
<dbReference type="EMBL" id="MCFL01000001">
    <property type="protein sequence ID" value="ORZ41506.1"/>
    <property type="molecule type" value="Genomic_DNA"/>
</dbReference>
<dbReference type="PANTHER" id="PTHR21367:SF1">
    <property type="entry name" value="ARGINYL-TRNA--PROTEIN TRANSFERASE 1"/>
    <property type="match status" value="1"/>
</dbReference>
<dbReference type="GO" id="GO:0004057">
    <property type="term" value="F:arginyl-tRNA--protein transferase activity"/>
    <property type="evidence" value="ECO:0007669"/>
    <property type="project" value="UniProtKB-EC"/>
</dbReference>
<keyword evidence="10" id="KW-1185">Reference proteome</keyword>
<dbReference type="PIRSF" id="PIRSF037207">
    <property type="entry name" value="ATE1_euk"/>
    <property type="match status" value="1"/>
</dbReference>
<keyword evidence="2 5" id="KW-0808">Transferase</keyword>
<name>A0A1Y2I3R1_9FUNG</name>
<organism evidence="9 10">
    <name type="scientific">Catenaria anguillulae PL171</name>
    <dbReference type="NCBI Taxonomy" id="765915"/>
    <lineage>
        <taxon>Eukaryota</taxon>
        <taxon>Fungi</taxon>
        <taxon>Fungi incertae sedis</taxon>
        <taxon>Blastocladiomycota</taxon>
        <taxon>Blastocladiomycetes</taxon>
        <taxon>Blastocladiales</taxon>
        <taxon>Catenariaceae</taxon>
        <taxon>Catenaria</taxon>
    </lineage>
</organism>
<dbReference type="GO" id="GO:0005737">
    <property type="term" value="C:cytoplasm"/>
    <property type="evidence" value="ECO:0007669"/>
    <property type="project" value="TreeGrafter"/>
</dbReference>
<dbReference type="Pfam" id="PF04377">
    <property type="entry name" value="ATE_C"/>
    <property type="match status" value="1"/>
</dbReference>
<dbReference type="OrthoDB" id="74183at2759"/>
<sequence length="514" mass="57196">MQNPTLLSPLDFDAHPCGYCGSKSNPALAGTDRDTSHTYGAWAHQLNPADYRALMDRGWRRSGAYLYKPHMSLTCCPQYTIRLPVLAFKPSKQHRQVVNKVKRYIGGKWVPPSETEADAKEGAGELDIHDGGGGDWEDMGLVEPSPSSRLEKVLSKEVAVPASPTNPAPASEGDVSVAEPTKSSEPWVKPTHKRKNAPFNLREVITELVSSTSGKHVLHTTLELASNTPAKFALYDKYQTTIHRDAKGKNTSKSFARFLVDSPLNAFRTSCALIDRSASPVANGRRQRGSALKKQPRFGSFHLCYYLDDRLVGVSVIDIVPGCVSSVYFFYDPDIGWLGLGKLSAMVEMVLALEEAERERQQAMGETEWWLYMGYYVPACTKMIYKAQFKPSELMDPVNYRFYTIDADLTARLNASDRGFARFDPSVPLSVTRDQVPDTAMDREVSEEERDTLLVLVQGRAMPMGVLRAAILSGREQNGDEDDDEDDMVTEMNKAVTCAKKMDKDTAKRIVFTI</sequence>
<keyword evidence="4 5" id="KW-0012">Acyltransferase</keyword>
<evidence type="ECO:0000256" key="4">
    <source>
        <dbReference type="ARBA" id="ARBA00023315"/>
    </source>
</evidence>
<dbReference type="InterPro" id="IPR007471">
    <property type="entry name" value="N-end_Aminoacyl_Trfase_N"/>
</dbReference>
<evidence type="ECO:0000256" key="1">
    <source>
        <dbReference type="ARBA" id="ARBA00009991"/>
    </source>
</evidence>
<evidence type="ECO:0000256" key="2">
    <source>
        <dbReference type="ARBA" id="ARBA00022679"/>
    </source>
</evidence>
<proteinExistence type="inferred from homology"/>
<dbReference type="Proteomes" id="UP000193411">
    <property type="component" value="Unassembled WGS sequence"/>
</dbReference>
<comment type="catalytic activity">
    <reaction evidence="5">
        <text>an N-terminal L-alpha-aminoacyl-[protein] + L-arginyl-tRNA(Arg) = an N-terminal L-arginyl-L-aminoacyl-[protein] + tRNA(Arg) + H(+)</text>
        <dbReference type="Rhea" id="RHEA:10208"/>
        <dbReference type="Rhea" id="RHEA-COMP:9658"/>
        <dbReference type="Rhea" id="RHEA-COMP:9673"/>
        <dbReference type="Rhea" id="RHEA-COMP:10636"/>
        <dbReference type="Rhea" id="RHEA-COMP:10638"/>
        <dbReference type="ChEBI" id="CHEBI:15378"/>
        <dbReference type="ChEBI" id="CHEBI:78442"/>
        <dbReference type="ChEBI" id="CHEBI:78513"/>
        <dbReference type="ChEBI" id="CHEBI:78597"/>
        <dbReference type="ChEBI" id="CHEBI:83562"/>
        <dbReference type="EC" id="2.3.2.8"/>
    </reaction>
</comment>
<evidence type="ECO:0000313" key="9">
    <source>
        <dbReference type="EMBL" id="ORZ41506.1"/>
    </source>
</evidence>
<feature type="domain" description="N-end aminoacyl transferase N-terminal" evidence="7">
    <location>
        <begin position="15"/>
        <end position="96"/>
    </location>
</feature>
<feature type="domain" description="N-end rule aminoacyl transferase C-terminal" evidence="8">
    <location>
        <begin position="231"/>
        <end position="395"/>
    </location>
</feature>
<dbReference type="PANTHER" id="PTHR21367">
    <property type="entry name" value="ARGININE-TRNA-PROTEIN TRANSFERASE 1"/>
    <property type="match status" value="1"/>
</dbReference>
<evidence type="ECO:0000259" key="7">
    <source>
        <dbReference type="Pfam" id="PF04376"/>
    </source>
</evidence>
<dbReference type="Pfam" id="PF04376">
    <property type="entry name" value="ATE_N"/>
    <property type="match status" value="1"/>
</dbReference>
<evidence type="ECO:0000256" key="5">
    <source>
        <dbReference type="PIRNR" id="PIRNR037207"/>
    </source>
</evidence>
<comment type="function">
    <text evidence="5">Involved in the post-translational conjugation of arginine to the N-terminal aspartate or glutamate of a protein. This arginylation is required for degradation of the protein via the ubiquitin pathway.</text>
</comment>
<dbReference type="InterPro" id="IPR007472">
    <property type="entry name" value="N-end_Aminoacyl_Trfase_C"/>
</dbReference>
<evidence type="ECO:0000256" key="3">
    <source>
        <dbReference type="ARBA" id="ARBA00022786"/>
    </source>
</evidence>
<dbReference type="EC" id="2.3.2.8" evidence="5"/>
<gene>
    <name evidence="9" type="ORF">BCR44DRAFT_42987</name>
</gene>
<evidence type="ECO:0000259" key="8">
    <source>
        <dbReference type="Pfam" id="PF04377"/>
    </source>
</evidence>
<evidence type="ECO:0000313" key="10">
    <source>
        <dbReference type="Proteomes" id="UP000193411"/>
    </source>
</evidence>
<keyword evidence="3 5" id="KW-0833">Ubl conjugation pathway</keyword>
<dbReference type="InterPro" id="IPR017137">
    <property type="entry name" value="Arg-tRNA-P_Trfase_1_euk"/>
</dbReference>
<feature type="region of interest" description="Disordered" evidence="6">
    <location>
        <begin position="157"/>
        <end position="192"/>
    </location>
</feature>
<reference evidence="9 10" key="1">
    <citation type="submission" date="2016-07" db="EMBL/GenBank/DDBJ databases">
        <title>Pervasive Adenine N6-methylation of Active Genes in Fungi.</title>
        <authorList>
            <consortium name="DOE Joint Genome Institute"/>
            <person name="Mondo S.J."/>
            <person name="Dannebaum R.O."/>
            <person name="Kuo R.C."/>
            <person name="Labutti K."/>
            <person name="Haridas S."/>
            <person name="Kuo A."/>
            <person name="Salamov A."/>
            <person name="Ahrendt S.R."/>
            <person name="Lipzen A."/>
            <person name="Sullivan W."/>
            <person name="Andreopoulos W.B."/>
            <person name="Clum A."/>
            <person name="Lindquist E."/>
            <person name="Daum C."/>
            <person name="Ramamoorthy G.K."/>
            <person name="Gryganskyi A."/>
            <person name="Culley D."/>
            <person name="Magnuson J.K."/>
            <person name="James T.Y."/>
            <person name="O'Malley M.A."/>
            <person name="Stajich J.E."/>
            <person name="Spatafora J.W."/>
            <person name="Visel A."/>
            <person name="Grigoriev I.V."/>
        </authorList>
    </citation>
    <scope>NUCLEOTIDE SEQUENCE [LARGE SCALE GENOMIC DNA]</scope>
    <source>
        <strain evidence="9 10">PL171</strain>
    </source>
</reference>
<dbReference type="STRING" id="765915.A0A1Y2I3R1"/>
<protein>
    <recommendedName>
        <fullName evidence="5">Arginyl-tRNA--protein transferase 1</fullName>
        <shortName evidence="5">Arginyltransferase 1</shortName>
        <shortName evidence="5">R-transferase 1</shortName>
        <ecNumber evidence="5">2.3.2.8</ecNumber>
    </recommendedName>
    <alternativeName>
        <fullName evidence="5">Arginine-tRNA--protein transferase 1</fullName>
    </alternativeName>
</protein>